<evidence type="ECO:0000256" key="6">
    <source>
        <dbReference type="ARBA" id="ARBA00023049"/>
    </source>
</evidence>
<evidence type="ECO:0000313" key="11">
    <source>
        <dbReference type="Proteomes" id="UP000637002"/>
    </source>
</evidence>
<name>A0A916X6G0_9HYPH</name>
<dbReference type="GO" id="GO:0004222">
    <property type="term" value="F:metalloendopeptidase activity"/>
    <property type="evidence" value="ECO:0007669"/>
    <property type="project" value="TreeGrafter"/>
</dbReference>
<keyword evidence="8" id="KW-1133">Transmembrane helix</keyword>
<dbReference type="Gene3D" id="2.70.70.10">
    <property type="entry name" value="Glucose Permease (Domain IIA)"/>
    <property type="match status" value="1"/>
</dbReference>
<sequence>MPGPPHGTADRGVGAMLERSPDSSPAAFQGEPLDRHALLPDLGNEPPLDPSGLSTPTADRRAVSVRWLSGSILTGISGVLLLGAAIYVSLESDAAILETPEIVSAAMRQQIGLAAGDRPTVSTRKADRLVRFEVVAAAKQTFKSPMTMRAGDREVIKVRPFVRLATALSSTVGQYASDVPPFNPLKLFADDSGAPERAVEPEPDPADAEVSIVKRDLASTAIDKAPALSDGEVAAQIEEDRRSSAEHGAQRPALPLPPQLLLSRSLQQPGSLDSLPYAAAPESPFSKIEVRVVPENVTVLPKVDGTKDPVSDERVVTMKRGETLEQVLRAAGGDDDQIRAILKPLWSQVKVSALGEGQRLRILVAPSPALGPDRISRRQIVRVMLLGEKGIEAIAALDDRGTFVAVAPPQSDEKGGSARAASDNDDEEDEDSSSPRLYESLYETGLKNSLPVPVIEELVRIFAYDVDFQRHITSGDSLEVFYGEDEEGSGRPEILYAALTTGGEQRRIYRYQSDEGAVEFFDQDGKSLKKFLLRKPISEGELRSGFGMRYHPILHYSKMHTGVDWANKIGTPILAAGNGVVTKAGWSSGYGRHTEIQHANGYVTTYSHQSAFARGINEGARVRQGQVIGYLGSSGLSTGPHLHYEVLVNGRFVNPLRIKVPRGRELDGRALADFKRQREQIDQLLARADTPKLAQTGGP</sequence>
<dbReference type="AlphaFoldDB" id="A0A916X6G0"/>
<evidence type="ECO:0000313" key="10">
    <source>
        <dbReference type="EMBL" id="GGC44850.1"/>
    </source>
</evidence>
<dbReference type="CDD" id="cd12797">
    <property type="entry name" value="M23_peptidase"/>
    <property type="match status" value="1"/>
</dbReference>
<keyword evidence="5" id="KW-0862">Zinc</keyword>
<keyword evidence="3" id="KW-0479">Metal-binding</keyword>
<evidence type="ECO:0000256" key="8">
    <source>
        <dbReference type="SAM" id="Phobius"/>
    </source>
</evidence>
<keyword evidence="11" id="KW-1185">Reference proteome</keyword>
<feature type="region of interest" description="Disordered" evidence="7">
    <location>
        <begin position="1"/>
        <end position="57"/>
    </location>
</feature>
<dbReference type="PANTHER" id="PTHR21666">
    <property type="entry name" value="PEPTIDASE-RELATED"/>
    <property type="match status" value="1"/>
</dbReference>
<dbReference type="Pfam" id="PF01551">
    <property type="entry name" value="Peptidase_M23"/>
    <property type="match status" value="1"/>
</dbReference>
<dbReference type="InterPro" id="IPR016047">
    <property type="entry name" value="M23ase_b-sheet_dom"/>
</dbReference>
<dbReference type="GO" id="GO:0006508">
    <property type="term" value="P:proteolysis"/>
    <property type="evidence" value="ECO:0007669"/>
    <property type="project" value="UniProtKB-KW"/>
</dbReference>
<dbReference type="InterPro" id="IPR050570">
    <property type="entry name" value="Cell_wall_metabolism_enzyme"/>
</dbReference>
<feature type="transmembrane region" description="Helical" evidence="8">
    <location>
        <begin position="67"/>
        <end position="90"/>
    </location>
</feature>
<accession>A0A916X6G0</accession>
<dbReference type="InterPro" id="IPR011055">
    <property type="entry name" value="Dup_hybrid_motif"/>
</dbReference>
<comment type="cofactor">
    <cofactor evidence="1">
        <name>Zn(2+)</name>
        <dbReference type="ChEBI" id="CHEBI:29105"/>
    </cofactor>
</comment>
<dbReference type="PANTHER" id="PTHR21666:SF288">
    <property type="entry name" value="CELL DIVISION PROTEIN YTFB"/>
    <property type="match status" value="1"/>
</dbReference>
<keyword evidence="8" id="KW-0472">Membrane</keyword>
<evidence type="ECO:0000256" key="2">
    <source>
        <dbReference type="ARBA" id="ARBA00022670"/>
    </source>
</evidence>
<protein>
    <submittedName>
        <fullName evidence="10">Membrane protein</fullName>
    </submittedName>
</protein>
<feature type="compositionally biased region" description="Acidic residues" evidence="7">
    <location>
        <begin position="423"/>
        <end position="432"/>
    </location>
</feature>
<feature type="region of interest" description="Disordered" evidence="7">
    <location>
        <begin position="406"/>
        <end position="435"/>
    </location>
</feature>
<evidence type="ECO:0000256" key="7">
    <source>
        <dbReference type="SAM" id="MobiDB-lite"/>
    </source>
</evidence>
<proteinExistence type="predicted"/>
<keyword evidence="8" id="KW-0812">Transmembrane</keyword>
<feature type="domain" description="M23ase beta-sheet core" evidence="9">
    <location>
        <begin position="558"/>
        <end position="655"/>
    </location>
</feature>
<evidence type="ECO:0000256" key="5">
    <source>
        <dbReference type="ARBA" id="ARBA00022833"/>
    </source>
</evidence>
<dbReference type="Gene3D" id="3.10.450.350">
    <property type="match status" value="1"/>
</dbReference>
<dbReference type="GO" id="GO:0046872">
    <property type="term" value="F:metal ion binding"/>
    <property type="evidence" value="ECO:0007669"/>
    <property type="project" value="UniProtKB-KW"/>
</dbReference>
<dbReference type="EMBL" id="BMGG01000001">
    <property type="protein sequence ID" value="GGC44850.1"/>
    <property type="molecule type" value="Genomic_DNA"/>
</dbReference>
<evidence type="ECO:0000259" key="9">
    <source>
        <dbReference type="Pfam" id="PF01551"/>
    </source>
</evidence>
<comment type="caution">
    <text evidence="10">The sequence shown here is derived from an EMBL/GenBank/DDBJ whole genome shotgun (WGS) entry which is preliminary data.</text>
</comment>
<keyword evidence="6" id="KW-0482">Metalloprotease</keyword>
<reference evidence="10" key="2">
    <citation type="submission" date="2020-09" db="EMBL/GenBank/DDBJ databases">
        <authorList>
            <person name="Sun Q."/>
            <person name="Zhou Y."/>
        </authorList>
    </citation>
    <scope>NUCLEOTIDE SEQUENCE</scope>
    <source>
        <strain evidence="10">CGMCC 1.12919</strain>
    </source>
</reference>
<organism evidence="10 11">
    <name type="scientific">Chelatococcus reniformis</name>
    <dbReference type="NCBI Taxonomy" id="1494448"/>
    <lineage>
        <taxon>Bacteria</taxon>
        <taxon>Pseudomonadati</taxon>
        <taxon>Pseudomonadota</taxon>
        <taxon>Alphaproteobacteria</taxon>
        <taxon>Hyphomicrobiales</taxon>
        <taxon>Chelatococcaceae</taxon>
        <taxon>Chelatococcus</taxon>
    </lineage>
</organism>
<dbReference type="SUPFAM" id="SSF51261">
    <property type="entry name" value="Duplicated hybrid motif"/>
    <property type="match status" value="1"/>
</dbReference>
<evidence type="ECO:0000256" key="4">
    <source>
        <dbReference type="ARBA" id="ARBA00022801"/>
    </source>
</evidence>
<reference evidence="10" key="1">
    <citation type="journal article" date="2014" name="Int. J. Syst. Evol. Microbiol.">
        <title>Complete genome sequence of Corynebacterium casei LMG S-19264T (=DSM 44701T), isolated from a smear-ripened cheese.</title>
        <authorList>
            <consortium name="US DOE Joint Genome Institute (JGI-PGF)"/>
            <person name="Walter F."/>
            <person name="Albersmeier A."/>
            <person name="Kalinowski J."/>
            <person name="Ruckert C."/>
        </authorList>
    </citation>
    <scope>NUCLEOTIDE SEQUENCE</scope>
    <source>
        <strain evidence="10">CGMCC 1.12919</strain>
    </source>
</reference>
<keyword evidence="4" id="KW-0378">Hydrolase</keyword>
<dbReference type="Proteomes" id="UP000637002">
    <property type="component" value="Unassembled WGS sequence"/>
</dbReference>
<evidence type="ECO:0000256" key="3">
    <source>
        <dbReference type="ARBA" id="ARBA00022723"/>
    </source>
</evidence>
<evidence type="ECO:0000256" key="1">
    <source>
        <dbReference type="ARBA" id="ARBA00001947"/>
    </source>
</evidence>
<keyword evidence="2" id="KW-0645">Protease</keyword>
<gene>
    <name evidence="10" type="ORF">GCM10010994_00010</name>
</gene>